<feature type="compositionally biased region" description="Basic residues" evidence="1">
    <location>
        <begin position="1207"/>
        <end position="1217"/>
    </location>
</feature>
<feature type="compositionally biased region" description="Polar residues" evidence="1">
    <location>
        <begin position="118"/>
        <end position="161"/>
    </location>
</feature>
<feature type="compositionally biased region" description="Low complexity" evidence="1">
    <location>
        <begin position="1165"/>
        <end position="1182"/>
    </location>
</feature>
<feature type="compositionally biased region" description="Basic and acidic residues" evidence="1">
    <location>
        <begin position="1504"/>
        <end position="1522"/>
    </location>
</feature>
<dbReference type="PANTHER" id="PTHR34805:SF1">
    <property type="entry name" value="PROTEIN MODIFIER OF SNC1 1"/>
    <property type="match status" value="1"/>
</dbReference>
<dbReference type="EMBL" id="JAGGNH010000004">
    <property type="protein sequence ID" value="KAJ0976451.1"/>
    <property type="molecule type" value="Genomic_DNA"/>
</dbReference>
<feature type="compositionally biased region" description="Polar residues" evidence="1">
    <location>
        <begin position="1128"/>
        <end position="1140"/>
    </location>
</feature>
<feature type="region of interest" description="Disordered" evidence="1">
    <location>
        <begin position="1004"/>
        <end position="1550"/>
    </location>
</feature>
<name>A0A9D5CN55_9LILI</name>
<feature type="compositionally biased region" description="Polar residues" evidence="1">
    <location>
        <begin position="54"/>
        <end position="78"/>
    </location>
</feature>
<protein>
    <recommendedName>
        <fullName evidence="4">BAT2 N-terminal domain-containing protein</fullName>
    </recommendedName>
</protein>
<feature type="compositionally biased region" description="Polar residues" evidence="1">
    <location>
        <begin position="1038"/>
        <end position="1049"/>
    </location>
</feature>
<feature type="compositionally biased region" description="Polar residues" evidence="1">
    <location>
        <begin position="1441"/>
        <end position="1452"/>
    </location>
</feature>
<feature type="compositionally biased region" description="Polar residues" evidence="1">
    <location>
        <begin position="623"/>
        <end position="637"/>
    </location>
</feature>
<dbReference type="GO" id="GO:0040029">
    <property type="term" value="P:epigenetic regulation of gene expression"/>
    <property type="evidence" value="ECO:0007669"/>
    <property type="project" value="TreeGrafter"/>
</dbReference>
<feature type="compositionally biased region" description="Low complexity" evidence="1">
    <location>
        <begin position="1523"/>
        <end position="1538"/>
    </location>
</feature>
<feature type="compositionally biased region" description="Polar residues" evidence="1">
    <location>
        <begin position="664"/>
        <end position="674"/>
    </location>
</feature>
<feature type="compositionally biased region" description="Basic and acidic residues" evidence="1">
    <location>
        <begin position="793"/>
        <end position="817"/>
    </location>
</feature>
<feature type="compositionally biased region" description="Low complexity" evidence="1">
    <location>
        <begin position="79"/>
        <end position="89"/>
    </location>
</feature>
<evidence type="ECO:0000256" key="1">
    <source>
        <dbReference type="SAM" id="MobiDB-lite"/>
    </source>
</evidence>
<feature type="compositionally biased region" description="Polar residues" evidence="1">
    <location>
        <begin position="1478"/>
        <end position="1502"/>
    </location>
</feature>
<comment type="caution">
    <text evidence="2">The sequence shown here is derived from an EMBL/GenBank/DDBJ whole genome shotgun (WGS) entry which is preliminary data.</text>
</comment>
<gene>
    <name evidence="2" type="ORF">J5N97_018416</name>
</gene>
<feature type="compositionally biased region" description="Polar residues" evidence="1">
    <location>
        <begin position="207"/>
        <end position="224"/>
    </location>
</feature>
<feature type="region of interest" description="Disordered" evidence="1">
    <location>
        <begin position="793"/>
        <end position="839"/>
    </location>
</feature>
<organism evidence="2 3">
    <name type="scientific">Dioscorea zingiberensis</name>
    <dbReference type="NCBI Taxonomy" id="325984"/>
    <lineage>
        <taxon>Eukaryota</taxon>
        <taxon>Viridiplantae</taxon>
        <taxon>Streptophyta</taxon>
        <taxon>Embryophyta</taxon>
        <taxon>Tracheophyta</taxon>
        <taxon>Spermatophyta</taxon>
        <taxon>Magnoliopsida</taxon>
        <taxon>Liliopsida</taxon>
        <taxon>Dioscoreales</taxon>
        <taxon>Dioscoreaceae</taxon>
        <taxon>Dioscorea</taxon>
    </lineage>
</organism>
<feature type="compositionally biased region" description="Polar residues" evidence="1">
    <location>
        <begin position="1389"/>
        <end position="1405"/>
    </location>
</feature>
<feature type="compositionally biased region" description="Polar residues" evidence="1">
    <location>
        <begin position="1296"/>
        <end position="1306"/>
    </location>
</feature>
<keyword evidence="3" id="KW-1185">Reference proteome</keyword>
<evidence type="ECO:0000313" key="2">
    <source>
        <dbReference type="EMBL" id="KAJ0976451.1"/>
    </source>
</evidence>
<feature type="region of interest" description="Disordered" evidence="1">
    <location>
        <begin position="615"/>
        <end position="738"/>
    </location>
</feature>
<feature type="compositionally biased region" description="Basic and acidic residues" evidence="1">
    <location>
        <begin position="1414"/>
        <end position="1434"/>
    </location>
</feature>
<sequence length="1550" mass="168637">MASNILSGDRRCGTVRGKMTVLGKLPKPINLPSQKLENRGLDPNVEIVPKGTLTWGSKSSAPTPNAWASSALSSPHTDGSSGSPVNGRPSSGGGVPRPSTAGSDRSHEPASGAWGPNSRPSSASGILATNQMSLASTRPQSAETRPGSSQLSRFAENSSENTTTWAGATGTAERGGSGTSKTSGFTLSSGDFPTLGSEKNSEHQMQRGHSSQGRPTSASSSSAQKEVLGNPADGKVETGSGINSCNMETYPHVGGGPPPNNENWQRNPMQGHPYPSANMPPPQFDAWQGPPVRPPDGIWYTVGTAGGPFRPAGPPGCYPIDHVAFYPSQHPGPMPNSQSVPRPGTGLGVHYLKSGDPYRPQLPPDSYLVPNHPVISVRPGVYQRPPYDGYLGPRASLRNPKDREVPTMGTVAPDVYNQFNRNGNVQPGNFFVRPDMHPPIMVKEQGKPVQVGEIHQGPFKVLLKQHDSWEAKDVEEKREQSTLDSFPHSEGRKQFDSTTHEDGMKNRRNKDEDEGSAYAKAVPGAEPSHPASDWKGQSSISSTKKSLKDSSKISNERLVKTPENTGAPIHDQQSYSVVKKNASLMEKIEVLNNKVRNVDGDSEGGQFSLREVKNHKVLDSETENPVQGHDNSSMTSRTKGRSVLSHIGASKVEKVQDGKVIPQPSESQVFTVSVSDCPEDGQKLRNQVGKKPCMSQGQADRHAEPRLNSQVDDKSIKRTSGRSSSETVSSRKSEIGPVINLPDCRTSLEMSEKQDVHHASNAGAGSCATSFIDYDDHQRAKLKELATQRAKQLQKEEEERTKEQKAKALAKLEELNRRSLAQGSDQNSNEATPSKYDQFKQDSGAKIALSRDSGVDEAPFGVSAATSAMVKLSIDNEVGGPNDPPLCVTSQESKLGSGEDHETAQDLSLGQDADMSGHITHKTSPHFHENNFSKHKRLGYRRKQNTSLEKNLGVQPMSVGNPGNCTEVPVQALADESLPVINEMPFQHKKKNNRTTKNKAKMEETLLGPTLPSSAQNETKDARKIQSPTSVADVIPDPSQSGNEILKSQSSKDEVLSSHTEGSLQTSEEQHGRMSNQWKPQPSRKTTRYQQTIRIGEKSHGSESVWAPVKPQYRSSPSDEASQKNRNETSSNPSTNSGHDAQNGVKTKRAEMEIYVPKSVARELSNQNSQQNSSTINQTTSSDVIVGTDSVVSGFTADSKNGDNNKPNRRSKTHASRRQQNSDGLPSFHEGSVSSYPANPAGEHHDQHHLSMVDSGKEEQLKFDDHNPASIEPLAGPVLKDHNVANKQRYPRHKPTASSGNTSLLTYNKVPYNGTRDKGDGSSSELQWNEPCATDALGNAVPHFGSEYKKPHWQPKSQINPQSNRHGHQGIGKHRAEPHSGQFDKDPHTQNIENSPQNEKNNLCTVSVEIGNASERESKQEMKAIGEPSKDPTHVELPPQIGSQQQQPVSSTFRRDGDRFNRGQESIHRGRDSGQDVGRQNSRMNGGKMNKSQFEYQQTGSYNKARDSSQHDSVHPETREVPRAPGSRPRGRGQNNFRRGGHFRVGASHF</sequence>
<feature type="compositionally biased region" description="Polar residues" evidence="1">
    <location>
        <begin position="1355"/>
        <end position="1364"/>
    </location>
</feature>
<dbReference type="OrthoDB" id="1939715at2759"/>
<dbReference type="Proteomes" id="UP001085076">
    <property type="component" value="Miscellaneous, Linkage group lg04"/>
</dbReference>
<evidence type="ECO:0000313" key="3">
    <source>
        <dbReference type="Proteomes" id="UP001085076"/>
    </source>
</evidence>
<feature type="compositionally biased region" description="Basic and acidic residues" evidence="1">
    <location>
        <begin position="699"/>
        <end position="716"/>
    </location>
</feature>
<feature type="compositionally biased region" description="Low complexity" evidence="1">
    <location>
        <begin position="162"/>
        <end position="172"/>
    </location>
</feature>
<feature type="compositionally biased region" description="Basic and acidic residues" evidence="1">
    <location>
        <begin position="546"/>
        <end position="560"/>
    </location>
</feature>
<feature type="region of interest" description="Disordered" evidence="1">
    <location>
        <begin position="472"/>
        <end position="574"/>
    </location>
</feature>
<evidence type="ECO:0008006" key="4">
    <source>
        <dbReference type="Google" id="ProtNLM"/>
    </source>
</evidence>
<feature type="compositionally biased region" description="Basic and acidic residues" evidence="1">
    <location>
        <begin position="1242"/>
        <end position="1267"/>
    </location>
</feature>
<reference evidence="2" key="2">
    <citation type="journal article" date="2022" name="Hortic Res">
        <title>The genome of Dioscorea zingiberensis sheds light on the biosynthesis, origin and evolution of the medicinally important diosgenin saponins.</title>
        <authorList>
            <person name="Li Y."/>
            <person name="Tan C."/>
            <person name="Li Z."/>
            <person name="Guo J."/>
            <person name="Li S."/>
            <person name="Chen X."/>
            <person name="Wang C."/>
            <person name="Dai X."/>
            <person name="Yang H."/>
            <person name="Song W."/>
            <person name="Hou L."/>
            <person name="Xu J."/>
            <person name="Tong Z."/>
            <person name="Xu A."/>
            <person name="Yuan X."/>
            <person name="Wang W."/>
            <person name="Yang Q."/>
            <person name="Chen L."/>
            <person name="Sun Z."/>
            <person name="Wang K."/>
            <person name="Pan B."/>
            <person name="Chen J."/>
            <person name="Bao Y."/>
            <person name="Liu F."/>
            <person name="Qi X."/>
            <person name="Gang D.R."/>
            <person name="Wen J."/>
            <person name="Li J."/>
        </authorList>
    </citation>
    <scope>NUCLEOTIDE SEQUENCE</scope>
    <source>
        <strain evidence="2">Dzin_1.0</strain>
    </source>
</reference>
<feature type="compositionally biased region" description="Polar residues" evidence="1">
    <location>
        <begin position="1190"/>
        <end position="1205"/>
    </location>
</feature>
<feature type="compositionally biased region" description="Basic and acidic residues" evidence="1">
    <location>
        <begin position="1374"/>
        <end position="1388"/>
    </location>
</feature>
<dbReference type="InterPro" id="IPR038808">
    <property type="entry name" value="MOS1-like"/>
</dbReference>
<reference evidence="2" key="1">
    <citation type="submission" date="2021-03" db="EMBL/GenBank/DDBJ databases">
        <authorList>
            <person name="Li Z."/>
            <person name="Yang C."/>
        </authorList>
    </citation>
    <scope>NUCLEOTIDE SEQUENCE</scope>
    <source>
        <strain evidence="2">Dzin_1.0</strain>
        <tissue evidence="2">Leaf</tissue>
    </source>
</reference>
<proteinExistence type="predicted"/>
<dbReference type="PANTHER" id="PTHR34805">
    <property type="entry name" value="PROTEIN MODIFIER OF SNC1 1"/>
    <property type="match status" value="1"/>
</dbReference>
<feature type="compositionally biased region" description="Basic and acidic residues" evidence="1">
    <location>
        <begin position="1453"/>
        <end position="1474"/>
    </location>
</feature>
<feature type="compositionally biased region" description="Polar residues" evidence="1">
    <location>
        <begin position="1057"/>
        <end position="1093"/>
    </location>
</feature>
<feature type="compositionally biased region" description="Polar residues" evidence="1">
    <location>
        <begin position="819"/>
        <end position="832"/>
    </location>
</feature>
<feature type="region of interest" description="Disordered" evidence="1">
    <location>
        <begin position="54"/>
        <end position="273"/>
    </location>
</feature>
<accession>A0A9D5CN55</accession>
<feature type="compositionally biased region" description="Basic and acidic residues" evidence="1">
    <location>
        <begin position="472"/>
        <end position="511"/>
    </location>
</feature>
<feature type="compositionally biased region" description="Low complexity" evidence="1">
    <location>
        <begin position="179"/>
        <end position="190"/>
    </location>
</feature>